<dbReference type="GeneID" id="5127261"/>
<dbReference type="AlphaFoldDB" id="A5DIR9"/>
<dbReference type="HOGENOM" id="CLU_1670034_0_0_1"/>
<evidence type="ECO:0000313" key="2">
    <source>
        <dbReference type="Proteomes" id="UP000001997"/>
    </source>
</evidence>
<dbReference type="VEuPathDB" id="FungiDB:PGUG_03170"/>
<dbReference type="InParanoid" id="A5DIR9"/>
<accession>A5DIR9</accession>
<organism evidence="1 2">
    <name type="scientific">Meyerozyma guilliermondii (strain ATCC 6260 / CBS 566 / DSM 6381 / JCM 1539 / NBRC 10279 / NRRL Y-324)</name>
    <name type="common">Yeast</name>
    <name type="synonym">Candida guilliermondii</name>
    <dbReference type="NCBI Taxonomy" id="294746"/>
    <lineage>
        <taxon>Eukaryota</taxon>
        <taxon>Fungi</taxon>
        <taxon>Dikarya</taxon>
        <taxon>Ascomycota</taxon>
        <taxon>Saccharomycotina</taxon>
        <taxon>Pichiomycetes</taxon>
        <taxon>Debaryomycetaceae</taxon>
        <taxon>Meyerozyma</taxon>
    </lineage>
</organism>
<proteinExistence type="predicted"/>
<dbReference type="RefSeq" id="XP_001485440.2">
    <property type="nucleotide sequence ID" value="XM_001485390.1"/>
</dbReference>
<dbReference type="Proteomes" id="UP000001997">
    <property type="component" value="Unassembled WGS sequence"/>
</dbReference>
<reference evidence="1 2" key="1">
    <citation type="journal article" date="2009" name="Nature">
        <title>Evolution of pathogenicity and sexual reproduction in eight Candida genomes.</title>
        <authorList>
            <person name="Butler G."/>
            <person name="Rasmussen M.D."/>
            <person name="Lin M.F."/>
            <person name="Santos M.A."/>
            <person name="Sakthikumar S."/>
            <person name="Munro C.A."/>
            <person name="Rheinbay E."/>
            <person name="Grabherr M."/>
            <person name="Forche A."/>
            <person name="Reedy J.L."/>
            <person name="Agrafioti I."/>
            <person name="Arnaud M.B."/>
            <person name="Bates S."/>
            <person name="Brown A.J."/>
            <person name="Brunke S."/>
            <person name="Costanzo M.C."/>
            <person name="Fitzpatrick D.A."/>
            <person name="de Groot P.W."/>
            <person name="Harris D."/>
            <person name="Hoyer L.L."/>
            <person name="Hube B."/>
            <person name="Klis F.M."/>
            <person name="Kodira C."/>
            <person name="Lennard N."/>
            <person name="Logue M.E."/>
            <person name="Martin R."/>
            <person name="Neiman A.M."/>
            <person name="Nikolaou E."/>
            <person name="Quail M.A."/>
            <person name="Quinn J."/>
            <person name="Santos M.C."/>
            <person name="Schmitzberger F.F."/>
            <person name="Sherlock G."/>
            <person name="Shah P."/>
            <person name="Silverstein K.A."/>
            <person name="Skrzypek M.S."/>
            <person name="Soll D."/>
            <person name="Staggs R."/>
            <person name="Stansfield I."/>
            <person name="Stumpf M.P."/>
            <person name="Sudbery P.E."/>
            <person name="Srikantha T."/>
            <person name="Zeng Q."/>
            <person name="Berman J."/>
            <person name="Berriman M."/>
            <person name="Heitman J."/>
            <person name="Gow N.A."/>
            <person name="Lorenz M.C."/>
            <person name="Birren B.W."/>
            <person name="Kellis M."/>
            <person name="Cuomo C.A."/>
        </authorList>
    </citation>
    <scope>NUCLEOTIDE SEQUENCE [LARGE SCALE GENOMIC DNA]</scope>
    <source>
        <strain evidence="2">ATCC 6260 / CBS 566 / DSM 6381 / JCM 1539 / NBRC 10279 / NRRL Y-324</strain>
    </source>
</reference>
<dbReference type="KEGG" id="pgu:PGUG_03170"/>
<sequence>MARVQQLRSSQQLFRKQFCSLFDSNLNSHIHFSSRKSSKSLISVVKRKKCFVVPSSGFVTSGISLETFAGEKFEFEKKKNFVMDAVVQREQVAQGFSRHQILHFGEFYFVIFGDSSTYLTSQSTDSKWSFFQIEETVDTLPSRPPTASIDLRKLNRIV</sequence>
<evidence type="ECO:0000313" key="1">
    <source>
        <dbReference type="EMBL" id="EDK39071.2"/>
    </source>
</evidence>
<name>A5DIR9_PICGU</name>
<protein>
    <submittedName>
        <fullName evidence="1">Uncharacterized protein</fullName>
    </submittedName>
</protein>
<keyword evidence="2" id="KW-1185">Reference proteome</keyword>
<dbReference type="EMBL" id="CH408157">
    <property type="protein sequence ID" value="EDK39071.2"/>
    <property type="molecule type" value="Genomic_DNA"/>
</dbReference>
<gene>
    <name evidence="1" type="ORF">PGUG_03170</name>
</gene>